<comment type="caution">
    <text evidence="4">The sequence shown here is derived from an EMBL/GenBank/DDBJ whole genome shotgun (WGS) entry which is preliminary data.</text>
</comment>
<accession>A0A9D1MJ66</accession>
<dbReference type="Pfam" id="PF01520">
    <property type="entry name" value="Amidase_3"/>
    <property type="match status" value="1"/>
</dbReference>
<dbReference type="SUPFAM" id="SSF53187">
    <property type="entry name" value="Zn-dependent exopeptidases"/>
    <property type="match status" value="1"/>
</dbReference>
<dbReference type="GO" id="GO:0009253">
    <property type="term" value="P:peptidoglycan catabolic process"/>
    <property type="evidence" value="ECO:0007669"/>
    <property type="project" value="InterPro"/>
</dbReference>
<dbReference type="InterPro" id="IPR002508">
    <property type="entry name" value="MurNAc-LAA_cat"/>
</dbReference>
<dbReference type="Proteomes" id="UP000824110">
    <property type="component" value="Unassembled WGS sequence"/>
</dbReference>
<keyword evidence="1" id="KW-0378">Hydrolase</keyword>
<keyword evidence="2" id="KW-0732">Signal</keyword>
<dbReference type="Gene3D" id="3.40.630.40">
    <property type="entry name" value="Zn-dependent exopeptidases"/>
    <property type="match status" value="1"/>
</dbReference>
<dbReference type="EMBL" id="DVNE01000011">
    <property type="protein sequence ID" value="HIU61269.1"/>
    <property type="molecule type" value="Genomic_DNA"/>
</dbReference>
<gene>
    <name evidence="4" type="ORF">IAB69_01280</name>
</gene>
<evidence type="ECO:0000259" key="3">
    <source>
        <dbReference type="SMART" id="SM00646"/>
    </source>
</evidence>
<protein>
    <submittedName>
        <fullName evidence="4">N-acetylmuramoyl-L-alanine amidase</fullName>
    </submittedName>
</protein>
<evidence type="ECO:0000313" key="5">
    <source>
        <dbReference type="Proteomes" id="UP000824110"/>
    </source>
</evidence>
<proteinExistence type="predicted"/>
<name>A0A9D1MJ66_9FIRM</name>
<feature type="chain" id="PRO_5038518849" evidence="2">
    <location>
        <begin position="35"/>
        <end position="228"/>
    </location>
</feature>
<dbReference type="PANTHER" id="PTHR30404:SF0">
    <property type="entry name" value="N-ACETYLMURAMOYL-L-ALANINE AMIDASE AMIC"/>
    <property type="match status" value="1"/>
</dbReference>
<evidence type="ECO:0000313" key="4">
    <source>
        <dbReference type="EMBL" id="HIU61269.1"/>
    </source>
</evidence>
<organism evidence="4 5">
    <name type="scientific">Candidatus Coproplasma excrementigallinarum</name>
    <dbReference type="NCBI Taxonomy" id="2840747"/>
    <lineage>
        <taxon>Bacteria</taxon>
        <taxon>Bacillati</taxon>
        <taxon>Bacillota</taxon>
        <taxon>Clostridia</taxon>
        <taxon>Eubacteriales</taxon>
        <taxon>Candidatus Coproplasma</taxon>
    </lineage>
</organism>
<dbReference type="CDD" id="cd02696">
    <property type="entry name" value="MurNAc-LAA"/>
    <property type="match status" value="1"/>
</dbReference>
<evidence type="ECO:0000256" key="2">
    <source>
        <dbReference type="SAM" id="SignalP"/>
    </source>
</evidence>
<reference evidence="4" key="2">
    <citation type="journal article" date="2021" name="PeerJ">
        <title>Extensive microbial diversity within the chicken gut microbiome revealed by metagenomics and culture.</title>
        <authorList>
            <person name="Gilroy R."/>
            <person name="Ravi A."/>
            <person name="Getino M."/>
            <person name="Pursley I."/>
            <person name="Horton D.L."/>
            <person name="Alikhan N.F."/>
            <person name="Baker D."/>
            <person name="Gharbi K."/>
            <person name="Hall N."/>
            <person name="Watson M."/>
            <person name="Adriaenssens E.M."/>
            <person name="Foster-Nyarko E."/>
            <person name="Jarju S."/>
            <person name="Secka A."/>
            <person name="Antonio M."/>
            <person name="Oren A."/>
            <person name="Chaudhuri R.R."/>
            <person name="La Ragione R."/>
            <person name="Hildebrand F."/>
            <person name="Pallen M.J."/>
        </authorList>
    </citation>
    <scope>NUCLEOTIDE SEQUENCE</scope>
    <source>
        <strain evidence="4">CHK195-12923</strain>
    </source>
</reference>
<dbReference type="InterPro" id="IPR050695">
    <property type="entry name" value="N-acetylmuramoyl_amidase_3"/>
</dbReference>
<reference evidence="4" key="1">
    <citation type="submission" date="2020-10" db="EMBL/GenBank/DDBJ databases">
        <authorList>
            <person name="Gilroy R."/>
        </authorList>
    </citation>
    <scope>NUCLEOTIDE SEQUENCE</scope>
    <source>
        <strain evidence="4">CHK195-12923</strain>
    </source>
</reference>
<dbReference type="AlphaFoldDB" id="A0A9D1MJ66"/>
<dbReference type="GO" id="GO:0008745">
    <property type="term" value="F:N-acetylmuramoyl-L-alanine amidase activity"/>
    <property type="evidence" value="ECO:0007669"/>
    <property type="project" value="InterPro"/>
</dbReference>
<evidence type="ECO:0000256" key="1">
    <source>
        <dbReference type="ARBA" id="ARBA00022801"/>
    </source>
</evidence>
<feature type="signal peptide" evidence="2">
    <location>
        <begin position="1"/>
        <end position="34"/>
    </location>
</feature>
<sequence>MKLFTLKKSAVQLFAALAILSAALGAVCGGVAHAQTVTAPVVVIDAGHGGIDAGVCGKSTGVKECDLNLDIAKKLKGLFSRAGFAAVLTRKSRAGLYGLPTSGFKLRDMKKRREIIRESGADMVISVHQNFYSDSARRGAQVFFDSSSEAGKELAVSIQSCLNAMDSATRKVNPLVGDYYMLECTDSPSVIVECGFLSNAEDEKLLLTEEYRDEVAHAIFTGALEYFA</sequence>
<dbReference type="GO" id="GO:0030288">
    <property type="term" value="C:outer membrane-bounded periplasmic space"/>
    <property type="evidence" value="ECO:0007669"/>
    <property type="project" value="TreeGrafter"/>
</dbReference>
<dbReference type="PANTHER" id="PTHR30404">
    <property type="entry name" value="N-ACETYLMURAMOYL-L-ALANINE AMIDASE"/>
    <property type="match status" value="1"/>
</dbReference>
<dbReference type="SMART" id="SM00646">
    <property type="entry name" value="Ami_3"/>
    <property type="match status" value="1"/>
</dbReference>
<feature type="domain" description="MurNAc-LAA" evidence="3">
    <location>
        <begin position="113"/>
        <end position="224"/>
    </location>
</feature>